<feature type="region of interest" description="Disordered" evidence="1">
    <location>
        <begin position="69"/>
        <end position="138"/>
    </location>
</feature>
<evidence type="ECO:0000313" key="2">
    <source>
        <dbReference type="EMBL" id="MCC5598975.1"/>
    </source>
</evidence>
<protein>
    <submittedName>
        <fullName evidence="2">Uncharacterized protein</fullName>
    </submittedName>
</protein>
<evidence type="ECO:0000256" key="1">
    <source>
        <dbReference type="SAM" id="MobiDB-lite"/>
    </source>
</evidence>
<dbReference type="Proteomes" id="UP001199525">
    <property type="component" value="Unassembled WGS sequence"/>
</dbReference>
<evidence type="ECO:0000313" key="3">
    <source>
        <dbReference type="Proteomes" id="UP001199525"/>
    </source>
</evidence>
<name>A0ABS8I466_9NOSO</name>
<dbReference type="RefSeq" id="WP_229483866.1">
    <property type="nucleotide sequence ID" value="NZ_JAIVFQ010000006.1"/>
</dbReference>
<comment type="caution">
    <text evidence="2">The sequence shown here is derived from an EMBL/GenBank/DDBJ whole genome shotgun (WGS) entry which is preliminary data.</text>
</comment>
<reference evidence="2 3" key="1">
    <citation type="journal article" date="2021" name="Microorganisms">
        <title>Genome Evolution of Filamentous Cyanobacterium Nostoc Species: From Facultative Symbiosis to Free Living.</title>
        <authorList>
            <person name="Huo D."/>
            <person name="Li H."/>
            <person name="Cai F."/>
            <person name="Guo X."/>
            <person name="Qiao Z."/>
            <person name="Wang W."/>
            <person name="Yu G."/>
            <person name="Li R."/>
        </authorList>
    </citation>
    <scope>NUCLEOTIDE SEQUENCE [LARGE SCALE GENOMIC DNA]</scope>
    <source>
        <strain evidence="2 3">CHAB 5714</strain>
    </source>
</reference>
<keyword evidence="3" id="KW-1185">Reference proteome</keyword>
<dbReference type="EMBL" id="JAIVFQ010000006">
    <property type="protein sequence ID" value="MCC5598975.1"/>
    <property type="molecule type" value="Genomic_DNA"/>
</dbReference>
<dbReference type="Gene3D" id="6.10.250.3110">
    <property type="match status" value="1"/>
</dbReference>
<gene>
    <name evidence="2" type="ORF">LC586_07025</name>
</gene>
<accession>A0ABS8I466</accession>
<sequence length="138" mass="16564">MGNEQCHHHYATHYRNQWRSLPPFAKRLQELASHSHSVQNICFTRGDRFCHSFVYDNQSTWKNFHSFGSEHKSIRSEHKSIRSEHKSIRSEHKSIRSEHESIRSEHESIRSEHESIRSEHESIRSEHESIRSEHKSIR</sequence>
<organism evidence="2 3">
    <name type="scientific">Nostoc favosum CHAB5714</name>
    <dbReference type="NCBI Taxonomy" id="2780399"/>
    <lineage>
        <taxon>Bacteria</taxon>
        <taxon>Bacillati</taxon>
        <taxon>Cyanobacteriota</taxon>
        <taxon>Cyanophyceae</taxon>
        <taxon>Nostocales</taxon>
        <taxon>Nostocaceae</taxon>
        <taxon>Nostoc</taxon>
        <taxon>Nostoc favosum</taxon>
    </lineage>
</organism>
<proteinExistence type="predicted"/>